<comment type="caution">
    <text evidence="2">The sequence shown here is derived from an EMBL/GenBank/DDBJ whole genome shotgun (WGS) entry which is preliminary data.</text>
</comment>
<dbReference type="InterPro" id="IPR048365">
    <property type="entry name" value="TNP-like_RNaseH_N"/>
</dbReference>
<protein>
    <recommendedName>
        <fullName evidence="1">Transposable element P transposase-like RNase H domain-containing protein</fullName>
    </recommendedName>
</protein>
<reference evidence="2 3" key="1">
    <citation type="journal article" date="2019" name="Sci. Rep.">
        <title>Orb-weaving spider Araneus ventricosus genome elucidates the spidroin gene catalogue.</title>
        <authorList>
            <person name="Kono N."/>
            <person name="Nakamura H."/>
            <person name="Ohtoshi R."/>
            <person name="Moran D.A.P."/>
            <person name="Shinohara A."/>
            <person name="Yoshida Y."/>
            <person name="Fujiwara M."/>
            <person name="Mori M."/>
            <person name="Tomita M."/>
            <person name="Arakawa K."/>
        </authorList>
    </citation>
    <scope>NUCLEOTIDE SEQUENCE [LARGE SCALE GENOMIC DNA]</scope>
</reference>
<evidence type="ECO:0000259" key="1">
    <source>
        <dbReference type="Pfam" id="PF21787"/>
    </source>
</evidence>
<evidence type="ECO:0000313" key="3">
    <source>
        <dbReference type="Proteomes" id="UP000499080"/>
    </source>
</evidence>
<dbReference type="EMBL" id="BGPR01002817">
    <property type="protein sequence ID" value="GBM79390.1"/>
    <property type="molecule type" value="Genomic_DNA"/>
</dbReference>
<sequence length="143" mass="15598">MVPQDLQVRLSALRVKAAKVGKIVHCALIMDEMSIRKYVERNRDKFLGLNGAERANLVREALHCIYETGVNVVSLTFDGCISNIAAANALGANLSSDKLKHFFPHTVTVKDVFVILDPCHMLMLVRNCLATKGSICDGDGGSI</sequence>
<gene>
    <name evidence="2" type="ORF">AVEN_32994_1</name>
</gene>
<evidence type="ECO:0000313" key="2">
    <source>
        <dbReference type="EMBL" id="GBM79390.1"/>
    </source>
</evidence>
<keyword evidence="3" id="KW-1185">Reference proteome</keyword>
<proteinExistence type="predicted"/>
<accession>A0A4Y2IP49</accession>
<name>A0A4Y2IP49_ARAVE</name>
<feature type="domain" description="Transposable element P transposase-like RNase H" evidence="1">
    <location>
        <begin position="48"/>
        <end position="91"/>
    </location>
</feature>
<dbReference type="AlphaFoldDB" id="A0A4Y2IP49"/>
<dbReference type="Pfam" id="PF21787">
    <property type="entry name" value="TNP-like_RNaseH_N"/>
    <property type="match status" value="1"/>
</dbReference>
<organism evidence="2 3">
    <name type="scientific">Araneus ventricosus</name>
    <name type="common">Orbweaver spider</name>
    <name type="synonym">Epeira ventricosa</name>
    <dbReference type="NCBI Taxonomy" id="182803"/>
    <lineage>
        <taxon>Eukaryota</taxon>
        <taxon>Metazoa</taxon>
        <taxon>Ecdysozoa</taxon>
        <taxon>Arthropoda</taxon>
        <taxon>Chelicerata</taxon>
        <taxon>Arachnida</taxon>
        <taxon>Araneae</taxon>
        <taxon>Araneomorphae</taxon>
        <taxon>Entelegynae</taxon>
        <taxon>Araneoidea</taxon>
        <taxon>Araneidae</taxon>
        <taxon>Araneus</taxon>
    </lineage>
</organism>
<dbReference type="Proteomes" id="UP000499080">
    <property type="component" value="Unassembled WGS sequence"/>
</dbReference>